<dbReference type="KEGG" id="dpd:Deipe_0133"/>
<dbReference type="InterPro" id="IPR009050">
    <property type="entry name" value="Globin-like_sf"/>
</dbReference>
<name>K9ZW04_DEIPD</name>
<evidence type="ECO:0000256" key="4">
    <source>
        <dbReference type="ARBA" id="ARBA00023004"/>
    </source>
</evidence>
<keyword evidence="4 5" id="KW-0408">Iron</keyword>
<keyword evidence="3 5" id="KW-0479">Metal-binding</keyword>
<organism evidence="6 7">
    <name type="scientific">Deinococcus peraridilitoris (strain DSM 19664 / LMG 22246 / CIP 109416 / KR-200)</name>
    <dbReference type="NCBI Taxonomy" id="937777"/>
    <lineage>
        <taxon>Bacteria</taxon>
        <taxon>Thermotogati</taxon>
        <taxon>Deinococcota</taxon>
        <taxon>Deinococci</taxon>
        <taxon>Deinococcales</taxon>
        <taxon>Deinococcaceae</taxon>
        <taxon>Deinococcus</taxon>
    </lineage>
</organism>
<protein>
    <submittedName>
        <fullName evidence="6">Truncated hemoglobin</fullName>
    </submittedName>
</protein>
<proteinExistence type="predicted"/>
<sequence length="251" mass="27363">MRRALNMGVPVFGWGSGAALLGRAMGAGVHLQENALPSQALQISAEASTTLECPRDLLQRLVLKEVLLAREVTTLPRGAKALVRAAALPVLFRGAGYWGYAGVALPPFLLELFLTEARLHPERRPADPLDAMGGEAALRAVLRDFYTRARHDQVLGPVFTAHVHDWDAHIDRVQDFWVTALSGIPRYQGNLNVAHAHLGIRAEHLTRWLSLFEAACGEGLAPGHAALLTARAEAMGRVLRAKQSRERLTKS</sequence>
<dbReference type="Pfam" id="PF01152">
    <property type="entry name" value="Bac_globin"/>
    <property type="match status" value="1"/>
</dbReference>
<evidence type="ECO:0000256" key="2">
    <source>
        <dbReference type="ARBA" id="ARBA00022617"/>
    </source>
</evidence>
<dbReference type="InterPro" id="IPR001486">
    <property type="entry name" value="Hemoglobin_trunc"/>
</dbReference>
<dbReference type="GO" id="GO:0019825">
    <property type="term" value="F:oxygen binding"/>
    <property type="evidence" value="ECO:0007669"/>
    <property type="project" value="InterPro"/>
</dbReference>
<dbReference type="SUPFAM" id="SSF46458">
    <property type="entry name" value="Globin-like"/>
    <property type="match status" value="1"/>
</dbReference>
<keyword evidence="1" id="KW-0813">Transport</keyword>
<evidence type="ECO:0000256" key="5">
    <source>
        <dbReference type="PIRSR" id="PIRSR601486-1"/>
    </source>
</evidence>
<dbReference type="eggNOG" id="COG2346">
    <property type="taxonomic scope" value="Bacteria"/>
</dbReference>
<dbReference type="HOGENOM" id="CLU_089246_0_0_0"/>
<dbReference type="Gene3D" id="1.10.490.10">
    <property type="entry name" value="Globins"/>
    <property type="match status" value="1"/>
</dbReference>
<dbReference type="GO" id="GO:0046872">
    <property type="term" value="F:metal ion binding"/>
    <property type="evidence" value="ECO:0007669"/>
    <property type="project" value="UniProtKB-KW"/>
</dbReference>
<keyword evidence="7" id="KW-1185">Reference proteome</keyword>
<dbReference type="InterPro" id="IPR012292">
    <property type="entry name" value="Globin/Proto"/>
</dbReference>
<evidence type="ECO:0000256" key="1">
    <source>
        <dbReference type="ARBA" id="ARBA00022448"/>
    </source>
</evidence>
<dbReference type="AlphaFoldDB" id="K9ZW04"/>
<evidence type="ECO:0000256" key="3">
    <source>
        <dbReference type="ARBA" id="ARBA00022723"/>
    </source>
</evidence>
<accession>K9ZW04</accession>
<evidence type="ECO:0000313" key="7">
    <source>
        <dbReference type="Proteomes" id="UP000010467"/>
    </source>
</evidence>
<evidence type="ECO:0000313" key="6">
    <source>
        <dbReference type="EMBL" id="AFZ65741.1"/>
    </source>
</evidence>
<gene>
    <name evidence="6" type="ordered locus">Deipe_0133</name>
</gene>
<dbReference type="STRING" id="937777.Deipe_0133"/>
<feature type="binding site" description="distal binding residue" evidence="5">
    <location>
        <position position="195"/>
    </location>
    <ligand>
        <name>heme</name>
        <dbReference type="ChEBI" id="CHEBI:30413"/>
    </ligand>
    <ligandPart>
        <name>Fe</name>
        <dbReference type="ChEBI" id="CHEBI:18248"/>
    </ligandPart>
</feature>
<dbReference type="PATRIC" id="fig|937777.3.peg.139"/>
<dbReference type="Proteomes" id="UP000010467">
    <property type="component" value="Chromosome"/>
</dbReference>
<keyword evidence="2 5" id="KW-0349">Heme</keyword>
<reference evidence="7" key="1">
    <citation type="submission" date="2012-03" db="EMBL/GenBank/DDBJ databases">
        <title>Complete sequence of chromosome of Deinococcus peraridilitoris DSM 19664.</title>
        <authorList>
            <person name="Lucas S."/>
            <person name="Copeland A."/>
            <person name="Lapidus A."/>
            <person name="Glavina del Rio T."/>
            <person name="Dalin E."/>
            <person name="Tice H."/>
            <person name="Bruce D."/>
            <person name="Goodwin L."/>
            <person name="Pitluck S."/>
            <person name="Peters L."/>
            <person name="Mikhailova N."/>
            <person name="Lu M."/>
            <person name="Kyrpides N."/>
            <person name="Mavromatis K."/>
            <person name="Ivanova N."/>
            <person name="Brettin T."/>
            <person name="Detter J.C."/>
            <person name="Han C."/>
            <person name="Larimer F."/>
            <person name="Land M."/>
            <person name="Hauser L."/>
            <person name="Markowitz V."/>
            <person name="Cheng J.-F."/>
            <person name="Hugenholtz P."/>
            <person name="Woyke T."/>
            <person name="Wu D."/>
            <person name="Pukall R."/>
            <person name="Steenblock K."/>
            <person name="Brambilla E."/>
            <person name="Klenk H.-P."/>
            <person name="Eisen J.A."/>
        </authorList>
    </citation>
    <scope>NUCLEOTIDE SEQUENCE [LARGE SCALE GENOMIC DNA]</scope>
    <source>
        <strain evidence="7">DSM 19664 / LMG 22246 / CIP 109416 / KR-200</strain>
    </source>
</reference>
<dbReference type="CDD" id="cd08916">
    <property type="entry name" value="TrHb3_P"/>
    <property type="match status" value="1"/>
</dbReference>
<dbReference type="EMBL" id="CP003382">
    <property type="protein sequence ID" value="AFZ65741.1"/>
    <property type="molecule type" value="Genomic_DNA"/>
</dbReference>
<dbReference type="GO" id="GO:0020037">
    <property type="term" value="F:heme binding"/>
    <property type="evidence" value="ECO:0007669"/>
    <property type="project" value="InterPro"/>
</dbReference>